<dbReference type="AlphaFoldDB" id="A0A4U1CPB2"/>
<evidence type="ECO:0000313" key="4">
    <source>
        <dbReference type="EMBL" id="TKC09106.1"/>
    </source>
</evidence>
<protein>
    <submittedName>
        <fullName evidence="4">FecR family protein</fullName>
    </submittedName>
</protein>
<keyword evidence="1" id="KW-0812">Transmembrane</keyword>
<evidence type="ECO:0000259" key="3">
    <source>
        <dbReference type="Pfam" id="PF16344"/>
    </source>
</evidence>
<dbReference type="Pfam" id="PF04773">
    <property type="entry name" value="FecR"/>
    <property type="match status" value="1"/>
</dbReference>
<dbReference type="OrthoDB" id="1099963at2"/>
<keyword evidence="5" id="KW-1185">Reference proteome</keyword>
<dbReference type="InterPro" id="IPR006860">
    <property type="entry name" value="FecR"/>
</dbReference>
<feature type="domain" description="FecR protein" evidence="2">
    <location>
        <begin position="176"/>
        <end position="271"/>
    </location>
</feature>
<dbReference type="Pfam" id="PF16344">
    <property type="entry name" value="FecR_C"/>
    <property type="match status" value="1"/>
</dbReference>
<dbReference type="Proteomes" id="UP000307244">
    <property type="component" value="Unassembled WGS sequence"/>
</dbReference>
<evidence type="ECO:0000313" key="5">
    <source>
        <dbReference type="Proteomes" id="UP000307244"/>
    </source>
</evidence>
<keyword evidence="1" id="KW-0472">Membrane</keyword>
<sequence length="386" mass="43353">MKDNYKQYFIDILRKYRLGTASPEEVNFLEKYYDLFNANEDLSLTDEDSIRIKDLIKGSIDQELEHHQHIKPRNSWQWVKYAAAASVVLMLSVTLFILLSPRTDKNHLTASANDVDPGGNKAILTLANGKKIVLDDASKGQISDQIGINITKTADGQIVYNVTGDESIVNEPTQNTISTPNGGQYTIVLSDGTKVKLNAASSLTFPNSFRKSDRIVELKGEAYFEVAKQTGKRFQVRSEGQTVEVLGTNFNINAYTNEDKIKTTLLEGSVKVLLGQNNMMINPGQQTLADRTTTSLLKKDIDPEKEVAWINDQFFFDNDNLKSVMREVSRWYDVDVVYTGNIPDKKFFGGIPRSSKLSEVFKILELNNVHFEIKGKTVKVSYSSTP</sequence>
<dbReference type="RefSeq" id="WP_136834520.1">
    <property type="nucleotide sequence ID" value="NZ_SWBQ01000001.1"/>
</dbReference>
<name>A0A4U1CPB2_9SPHI</name>
<dbReference type="PANTHER" id="PTHR30273">
    <property type="entry name" value="PERIPLASMIC SIGNAL SENSOR AND SIGMA FACTOR ACTIVATOR FECR-RELATED"/>
    <property type="match status" value="1"/>
</dbReference>
<feature type="domain" description="Protein FecR C-terminal" evidence="3">
    <location>
        <begin position="314"/>
        <end position="380"/>
    </location>
</feature>
<reference evidence="4 5" key="1">
    <citation type="submission" date="2019-04" db="EMBL/GenBank/DDBJ databases">
        <title>Pedobacter sp. RP-3-15 sp. nov., isolated from Arctic soil.</title>
        <authorList>
            <person name="Dahal R.H."/>
            <person name="Kim D.-U."/>
        </authorList>
    </citation>
    <scope>NUCLEOTIDE SEQUENCE [LARGE SCALE GENOMIC DNA]</scope>
    <source>
        <strain evidence="4 5">RP-3-15</strain>
    </source>
</reference>
<dbReference type="Gene3D" id="3.55.50.30">
    <property type="match status" value="1"/>
</dbReference>
<dbReference type="EMBL" id="SWBQ01000001">
    <property type="protein sequence ID" value="TKC09106.1"/>
    <property type="molecule type" value="Genomic_DNA"/>
</dbReference>
<dbReference type="InterPro" id="IPR012373">
    <property type="entry name" value="Ferrdict_sens_TM"/>
</dbReference>
<dbReference type="Gene3D" id="2.60.120.1440">
    <property type="match status" value="1"/>
</dbReference>
<organism evidence="4 5">
    <name type="scientific">Pedobacter frigoris</name>
    <dbReference type="NCBI Taxonomy" id="2571272"/>
    <lineage>
        <taxon>Bacteria</taxon>
        <taxon>Pseudomonadati</taxon>
        <taxon>Bacteroidota</taxon>
        <taxon>Sphingobacteriia</taxon>
        <taxon>Sphingobacteriales</taxon>
        <taxon>Sphingobacteriaceae</taxon>
        <taxon>Pedobacter</taxon>
    </lineage>
</organism>
<accession>A0A4U1CPB2</accession>
<dbReference type="PANTHER" id="PTHR30273:SF2">
    <property type="entry name" value="PROTEIN FECR"/>
    <property type="match status" value="1"/>
</dbReference>
<feature type="transmembrane region" description="Helical" evidence="1">
    <location>
        <begin position="78"/>
        <end position="99"/>
    </location>
</feature>
<dbReference type="InterPro" id="IPR032508">
    <property type="entry name" value="FecR_C"/>
</dbReference>
<keyword evidence="1" id="KW-1133">Transmembrane helix</keyword>
<gene>
    <name evidence="4" type="ORF">FA047_03150</name>
</gene>
<proteinExistence type="predicted"/>
<evidence type="ECO:0000259" key="2">
    <source>
        <dbReference type="Pfam" id="PF04773"/>
    </source>
</evidence>
<evidence type="ECO:0000256" key="1">
    <source>
        <dbReference type="SAM" id="Phobius"/>
    </source>
</evidence>
<comment type="caution">
    <text evidence="4">The sequence shown here is derived from an EMBL/GenBank/DDBJ whole genome shotgun (WGS) entry which is preliminary data.</text>
</comment>
<dbReference type="GO" id="GO:0016989">
    <property type="term" value="F:sigma factor antagonist activity"/>
    <property type="evidence" value="ECO:0007669"/>
    <property type="project" value="TreeGrafter"/>
</dbReference>